<protein>
    <submittedName>
        <fullName evidence="3">S-layer homology domain-containing protein</fullName>
    </submittedName>
</protein>
<dbReference type="SUPFAM" id="SSF52833">
    <property type="entry name" value="Thioredoxin-like"/>
    <property type="match status" value="1"/>
</dbReference>
<dbReference type="PROSITE" id="PS51272">
    <property type="entry name" value="SLH"/>
    <property type="match status" value="3"/>
</dbReference>
<organism evidence="3 4">
    <name type="scientific">Candidatus Pristimantibacillus lignocellulolyticus</name>
    <dbReference type="NCBI Taxonomy" id="2994561"/>
    <lineage>
        <taxon>Bacteria</taxon>
        <taxon>Bacillati</taxon>
        <taxon>Bacillota</taxon>
        <taxon>Bacilli</taxon>
        <taxon>Bacillales</taxon>
        <taxon>Paenibacillaceae</taxon>
        <taxon>Candidatus Pristimantibacillus</taxon>
    </lineage>
</organism>
<dbReference type="EMBL" id="CP097899">
    <property type="protein sequence ID" value="URN95763.1"/>
    <property type="molecule type" value="Genomic_DNA"/>
</dbReference>
<feature type="compositionally biased region" description="Pro residues" evidence="1">
    <location>
        <begin position="591"/>
        <end position="609"/>
    </location>
</feature>
<feature type="region of interest" description="Disordered" evidence="1">
    <location>
        <begin position="591"/>
        <end position="615"/>
    </location>
</feature>
<feature type="domain" description="SLH" evidence="2">
    <location>
        <begin position="823"/>
        <end position="886"/>
    </location>
</feature>
<feature type="domain" description="SLH" evidence="2">
    <location>
        <begin position="887"/>
        <end position="946"/>
    </location>
</feature>
<evidence type="ECO:0000313" key="4">
    <source>
        <dbReference type="Proteomes" id="UP001056756"/>
    </source>
</evidence>
<name>A0A9J6ZHU4_9BACL</name>
<dbReference type="Proteomes" id="UP001056756">
    <property type="component" value="Chromosome"/>
</dbReference>
<reference evidence="3" key="1">
    <citation type="submission" date="2022-05" db="EMBL/GenBank/DDBJ databases">
        <title>Novel bacterial taxa in a minimal lignocellulolytic consortium and its capacity to transform plastics disclosed by genome-resolved metagenomics.</title>
        <authorList>
            <person name="Rodriguez C.A.D."/>
            <person name="Diaz-Garcia L."/>
            <person name="Herrera K."/>
            <person name="Tarazona N.A."/>
            <person name="Sproer C."/>
            <person name="Overmann J."/>
            <person name="Jimenez D.J."/>
        </authorList>
    </citation>
    <scope>NUCLEOTIDE SEQUENCE</scope>
    <source>
        <strain evidence="3">MAG5</strain>
    </source>
</reference>
<evidence type="ECO:0000259" key="2">
    <source>
        <dbReference type="PROSITE" id="PS51272"/>
    </source>
</evidence>
<dbReference type="KEGG" id="plig:NAG76_05825"/>
<evidence type="ECO:0000313" key="3">
    <source>
        <dbReference type="EMBL" id="URN95763.1"/>
    </source>
</evidence>
<proteinExistence type="predicted"/>
<dbReference type="InterPro" id="IPR036249">
    <property type="entry name" value="Thioredoxin-like_sf"/>
</dbReference>
<evidence type="ECO:0000256" key="1">
    <source>
        <dbReference type="SAM" id="MobiDB-lite"/>
    </source>
</evidence>
<gene>
    <name evidence="3" type="ORF">NAG76_05825</name>
</gene>
<sequence>MKKYNTIQKIVALLLVAVLILPIVNLNGAYAANGASASTPVTKFDYFSAVYPHLNDSNHVLKTIPYEDLVTILKSEGTYAILFGGAWSNETQADIGFINQVAKEYGIQTIYNFDTKLDGNELQIADSSNKYAHYYVDLVNKYLTNIETLNEVAEENVSYTKDTITTVANKLQSPFLFVYNKDHVVDGESAPIIASLEKHNGEGSYDWSYFNTAENALDTDKVNAYKAQVLDVFNEVPAANYNTLTSWEFIGNAFNQTFWSENPKYNPSNTEENAKVTIFDKADGYYDVFEHVTYHQLTQILESDGNYLILFGGSWCPNTQADIKYIGKYAKEHNIDKIYIWDTKLTAGVDVASNLHPHNNEELQVRANNHDYAKLYGNVVSKYLTNIKTQNNSATTPTVITYQDGSGNTVTADRLQVPYLFAYNKNNSYGENHSSAPILGHVELMYSLTSSTGSNIAPDYVFGGTIVNGYNNQALATALHSLYSRLEAIPTGLVGVAPTSSNGNNGVITGTTNKALEYKLAGANDATYVPVNGDSISNLAAGTYTIRYRAKNGYQGPVTASRLPIAPVAVAYQPGQSIDIVVPAYVGSTPTPTPVTPTPAPVTPTPTPTTPVDSDIDPKVEVQITATIDKATGEAVAVVTEKSVQDLIDHAKKVEKLGDSAVVVFNVAGNSGSQYTQLTLPRNAFKGLATSTDANVQVNVGYGTVSFDAKAIDAIQASTDPGDISIIIEKSSLTEEGQQVLGDRPVYTFSVFAGTTAISSFGGGNVHISLPYTLQANEDPNAIIVYYISESGDLETIRGQYHASTKSVEFTTTHFSEYIIGYNPVSFADVSQSAWYKDAVTFLAARNITSGTTADQYSPNAEVTRGQFIVFLLRAYGIEADENSANNFADAGNTYYTPYLSKAKSLGITTGIGDNKFDPNSKISRQDLFTLLYRALDVLGEVPTKSTNTSVSSFSDADQIAGYAKDAFNVFVESGAIKGNNAKLDPKGISTRAEVAQVLYNLLYK</sequence>
<accession>A0A9J6ZHU4</accession>
<dbReference type="AlphaFoldDB" id="A0A9J6ZHU4"/>
<dbReference type="Gene3D" id="3.40.30.10">
    <property type="entry name" value="Glutaredoxin"/>
    <property type="match status" value="1"/>
</dbReference>
<dbReference type="InterPro" id="IPR001119">
    <property type="entry name" value="SLH_dom"/>
</dbReference>
<feature type="domain" description="SLH" evidence="2">
    <location>
        <begin position="951"/>
        <end position="1005"/>
    </location>
</feature>
<dbReference type="Pfam" id="PF00395">
    <property type="entry name" value="SLH"/>
    <property type="match status" value="2"/>
</dbReference>